<keyword evidence="5 9" id="KW-0765">Sulfation</keyword>
<keyword evidence="6 9" id="KW-0732">Signal</keyword>
<accession>I3STG3</accession>
<reference evidence="10" key="1">
    <citation type="submission" date="2012-05" db="EMBL/GenBank/DDBJ databases">
        <authorList>
            <person name="Krishnakumar V."/>
            <person name="Cheung F."/>
            <person name="Xiao Y."/>
            <person name="Chan A."/>
            <person name="Moskal W.A."/>
            <person name="Town C.D."/>
        </authorList>
    </citation>
    <scope>NUCLEOTIDE SEQUENCE</scope>
</reference>
<name>I3STG3_LOTJA</name>
<evidence type="ECO:0000313" key="11">
    <source>
        <dbReference type="EMBL" id="AIS76458.1"/>
    </source>
</evidence>
<feature type="chain" id="PRO_5007673793" description="Phytosulfokine" evidence="9">
    <location>
        <begin position="22"/>
        <end position="92"/>
    </location>
</feature>
<dbReference type="OMA" id="YEQDEEC"/>
<gene>
    <name evidence="11" type="primary">PSK1</name>
</gene>
<feature type="signal peptide" evidence="9">
    <location>
        <begin position="1"/>
        <end position="21"/>
    </location>
</feature>
<dbReference type="OrthoDB" id="1914102at2759"/>
<proteinExistence type="evidence at transcript level"/>
<evidence type="ECO:0000256" key="8">
    <source>
        <dbReference type="ARBA" id="ARBA00023030"/>
    </source>
</evidence>
<evidence type="ECO:0000256" key="1">
    <source>
        <dbReference type="ARBA" id="ARBA00004613"/>
    </source>
</evidence>
<dbReference type="Pfam" id="PF06404">
    <property type="entry name" value="PSK"/>
    <property type="match status" value="1"/>
</dbReference>
<comment type="function">
    <text evidence="9">Promotes plant cell differentiation, organogenesis and somatic embryogenesis as well as cell proliferation.</text>
</comment>
<evidence type="ECO:0000256" key="9">
    <source>
        <dbReference type="RuleBase" id="RU368031"/>
    </source>
</evidence>
<dbReference type="GO" id="GO:0005576">
    <property type="term" value="C:extracellular region"/>
    <property type="evidence" value="ECO:0007669"/>
    <property type="project" value="UniProtKB-SubCell"/>
</dbReference>
<evidence type="ECO:0000256" key="5">
    <source>
        <dbReference type="ARBA" id="ARBA00022641"/>
    </source>
</evidence>
<dbReference type="GO" id="GO:0008083">
    <property type="term" value="F:growth factor activity"/>
    <property type="evidence" value="ECO:0007669"/>
    <property type="project" value="UniProtKB-UniRule"/>
</dbReference>
<protein>
    <recommendedName>
        <fullName evidence="9">Phytosulfokine</fullName>
    </recommendedName>
    <component>
        <recommendedName>
            <fullName evidence="9">Phytosulfokine-alpha</fullName>
            <shortName evidence="9">PSK-alpha</shortName>
            <shortName evidence="9">Phytosulfokine-a</shortName>
        </recommendedName>
    </component>
    <component>
        <recommendedName>
            <fullName evidence="9">Phytosulfokine-beta</fullName>
            <shortName evidence="9">PSK-beta</shortName>
            <shortName evidence="9">Phytosulfokine-b</shortName>
        </recommendedName>
    </component>
</protein>
<keyword evidence="8 9" id="KW-0339">Growth factor</keyword>
<dbReference type="InterPro" id="IPR009438">
    <property type="entry name" value="Phytosulfokine"/>
</dbReference>
<comment type="similarity">
    <text evidence="2 9">Belongs to the phytosulfokine family.</text>
</comment>
<dbReference type="EMBL" id="BT143761">
    <property type="protein sequence ID" value="AFK43555.1"/>
    <property type="molecule type" value="mRNA"/>
</dbReference>
<sequence>MKQQIALLFSVLLLSSFLASARLHVAPEGPRKGEKEVKVDDNAITLSYAESKDDMEELKGSEACYEEDQECSSRRMIAEAHLDYIYTQHYKP</sequence>
<dbReference type="PANTHER" id="PTHR33285">
    <property type="entry name" value="PHYTOSULFOKINES 3"/>
    <property type="match status" value="1"/>
</dbReference>
<dbReference type="PANTHER" id="PTHR33285:SF33">
    <property type="entry name" value="PHYTOSULFOKINE"/>
    <property type="match status" value="1"/>
</dbReference>
<reference evidence="11" key="2">
    <citation type="submission" date="2014-06" db="EMBL/GenBank/DDBJ databases">
        <title>Phytosulfokine-alpha (PSK) signaling is involved in nodule development in Lotus japonicus.</title>
        <authorList>
            <person name="Luo L."/>
            <person name="Wang C."/>
        </authorList>
    </citation>
    <scope>NUCLEOTIDE SEQUENCE</scope>
</reference>
<evidence type="ECO:0000256" key="2">
    <source>
        <dbReference type="ARBA" id="ARBA00010781"/>
    </source>
</evidence>
<evidence type="ECO:0000256" key="7">
    <source>
        <dbReference type="ARBA" id="ARBA00022782"/>
    </source>
</evidence>
<dbReference type="AlphaFoldDB" id="I3STG3"/>
<keyword evidence="4 9" id="KW-0964">Secreted</keyword>
<evidence type="ECO:0000313" key="10">
    <source>
        <dbReference type="EMBL" id="AFK43555.1"/>
    </source>
</evidence>
<evidence type="ECO:0000256" key="3">
    <source>
        <dbReference type="ARBA" id="ARBA00022473"/>
    </source>
</evidence>
<keyword evidence="7 9" id="KW-0221">Differentiation</keyword>
<comment type="PTM">
    <text evidence="9">Sulfation is important for activity and for the binding to a putative membrane receptor.</text>
</comment>
<dbReference type="GO" id="GO:0008283">
    <property type="term" value="P:cell population proliferation"/>
    <property type="evidence" value="ECO:0007669"/>
    <property type="project" value="UniProtKB-UniRule"/>
</dbReference>
<dbReference type="GO" id="GO:0030154">
    <property type="term" value="P:cell differentiation"/>
    <property type="evidence" value="ECO:0007669"/>
    <property type="project" value="UniProtKB-UniRule"/>
</dbReference>
<comment type="PTM">
    <text evidence="9">PSK-alpha is produced by endopeptidase digestion. PSK-beta is produced from PSK-alpha by exopeptidase digestion.</text>
</comment>
<organism evidence="10">
    <name type="scientific">Lotus japonicus</name>
    <name type="common">Lotus corniculatus var. japonicus</name>
    <dbReference type="NCBI Taxonomy" id="34305"/>
    <lineage>
        <taxon>Eukaryota</taxon>
        <taxon>Viridiplantae</taxon>
        <taxon>Streptophyta</taxon>
        <taxon>Embryophyta</taxon>
        <taxon>Tracheophyta</taxon>
        <taxon>Spermatophyta</taxon>
        <taxon>Magnoliopsida</taxon>
        <taxon>eudicotyledons</taxon>
        <taxon>Gunneridae</taxon>
        <taxon>Pentapetalae</taxon>
        <taxon>rosids</taxon>
        <taxon>fabids</taxon>
        <taxon>Fabales</taxon>
        <taxon>Fabaceae</taxon>
        <taxon>Papilionoideae</taxon>
        <taxon>50 kb inversion clade</taxon>
        <taxon>NPAAA clade</taxon>
        <taxon>Hologalegina</taxon>
        <taxon>robinioid clade</taxon>
        <taxon>Loteae</taxon>
        <taxon>Lotus</taxon>
    </lineage>
</organism>
<dbReference type="EMBL" id="KM065832">
    <property type="protein sequence ID" value="AIS76458.1"/>
    <property type="molecule type" value="Genomic_DNA"/>
</dbReference>
<comment type="subcellular location">
    <subcellularLocation>
        <location evidence="1 9">Secreted</location>
    </subcellularLocation>
</comment>
<evidence type="ECO:0000256" key="4">
    <source>
        <dbReference type="ARBA" id="ARBA00022525"/>
    </source>
</evidence>
<keyword evidence="3 9" id="KW-0217">Developmental protein</keyword>
<evidence type="ECO:0000256" key="6">
    <source>
        <dbReference type="ARBA" id="ARBA00022729"/>
    </source>
</evidence>